<protein>
    <recommendedName>
        <fullName evidence="5">SWIM-type domain-containing protein</fullName>
    </recommendedName>
</protein>
<evidence type="ECO:0000256" key="4">
    <source>
        <dbReference type="PROSITE-ProRule" id="PRU00325"/>
    </source>
</evidence>
<evidence type="ECO:0000313" key="7">
    <source>
        <dbReference type="Proteomes" id="UP001443914"/>
    </source>
</evidence>
<comment type="caution">
    <text evidence="6">The sequence shown here is derived from an EMBL/GenBank/DDBJ whole genome shotgun (WGS) entry which is preliminary data.</text>
</comment>
<evidence type="ECO:0000259" key="5">
    <source>
        <dbReference type="PROSITE" id="PS50966"/>
    </source>
</evidence>
<feature type="domain" description="SWIM-type" evidence="5">
    <location>
        <begin position="281"/>
        <end position="317"/>
    </location>
</feature>
<gene>
    <name evidence="6" type="ORF">RND81_02G026400</name>
</gene>
<organism evidence="6 7">
    <name type="scientific">Saponaria officinalis</name>
    <name type="common">Common soapwort</name>
    <name type="synonym">Lychnis saponaria</name>
    <dbReference type="NCBI Taxonomy" id="3572"/>
    <lineage>
        <taxon>Eukaryota</taxon>
        <taxon>Viridiplantae</taxon>
        <taxon>Streptophyta</taxon>
        <taxon>Embryophyta</taxon>
        <taxon>Tracheophyta</taxon>
        <taxon>Spermatophyta</taxon>
        <taxon>Magnoliopsida</taxon>
        <taxon>eudicotyledons</taxon>
        <taxon>Gunneridae</taxon>
        <taxon>Pentapetalae</taxon>
        <taxon>Caryophyllales</taxon>
        <taxon>Caryophyllaceae</taxon>
        <taxon>Caryophylleae</taxon>
        <taxon>Saponaria</taxon>
    </lineage>
</organism>
<evidence type="ECO:0000256" key="3">
    <source>
        <dbReference type="ARBA" id="ARBA00022833"/>
    </source>
</evidence>
<keyword evidence="1" id="KW-0479">Metal-binding</keyword>
<keyword evidence="2 4" id="KW-0863">Zinc-finger</keyword>
<dbReference type="PROSITE" id="PS50966">
    <property type="entry name" value="ZF_SWIM"/>
    <property type="match status" value="1"/>
</dbReference>
<evidence type="ECO:0000313" key="6">
    <source>
        <dbReference type="EMBL" id="KAK9747957.1"/>
    </source>
</evidence>
<sequence>MRKKETCPFYFDFQVDEHGRLSRLLFGDMLSVDSTFRTNRYNMVFVPFTGVDHHKRCVTFGADQDPAMKIAIAKVLPETNHRLCIWHIMKKLREKVDAYLWQDEDFKKRLNSCVWNNHLKVVEFEEEWANIMVEYGLVDNNWFSHLFDIRDQWIPAFFKDIFMGGLMRVTSRSESENSFFDRLVTPHVTLVEFWMCFESAMDAQRHKQSKLNSDNKSSLPQLKTPLALEVHASEIYTHNVFKDFQDELCVALYKCGMVEMSKNVDFEVYIVNDSMREAKTWDVSFTPNNNIITCTCCMFQKLGLLCRHALWVFKNKNMKRIPEKYIVHRWTKAAMNKPVFDKKWRLLDPCVTLNDTQKLTAKLWEEVYSCVSVVEDNDEDMNYLIQKLGEIKLDAKEMEKYVGCTIPTTVTIQPPKRSKNKGSGKRIESEVQKALEQHTKKPRYCKICGGRGHDSRNCKGNTEEKGMFIWIFL</sequence>
<dbReference type="InterPro" id="IPR018289">
    <property type="entry name" value="MULE_transposase_dom"/>
</dbReference>
<proteinExistence type="predicted"/>
<accession>A0AAW1MQP6</accession>
<keyword evidence="7" id="KW-1185">Reference proteome</keyword>
<dbReference type="EMBL" id="JBDFQZ010000002">
    <property type="protein sequence ID" value="KAK9747957.1"/>
    <property type="molecule type" value="Genomic_DNA"/>
</dbReference>
<reference evidence="6" key="1">
    <citation type="submission" date="2024-03" db="EMBL/GenBank/DDBJ databases">
        <title>WGS assembly of Saponaria officinalis var. Norfolk2.</title>
        <authorList>
            <person name="Jenkins J."/>
            <person name="Shu S."/>
            <person name="Grimwood J."/>
            <person name="Barry K."/>
            <person name="Goodstein D."/>
            <person name="Schmutz J."/>
            <person name="Leebens-Mack J."/>
            <person name="Osbourn A."/>
        </authorList>
    </citation>
    <scope>NUCLEOTIDE SEQUENCE [LARGE SCALE GENOMIC DNA]</scope>
    <source>
        <strain evidence="6">JIC</strain>
    </source>
</reference>
<dbReference type="Pfam" id="PF04434">
    <property type="entry name" value="SWIM"/>
    <property type="match status" value="1"/>
</dbReference>
<dbReference type="AlphaFoldDB" id="A0AAW1MQP6"/>
<evidence type="ECO:0000256" key="1">
    <source>
        <dbReference type="ARBA" id="ARBA00022723"/>
    </source>
</evidence>
<evidence type="ECO:0000256" key="2">
    <source>
        <dbReference type="ARBA" id="ARBA00022771"/>
    </source>
</evidence>
<dbReference type="PANTHER" id="PTHR47718">
    <property type="entry name" value="OS01G0519700 PROTEIN"/>
    <property type="match status" value="1"/>
</dbReference>
<dbReference type="GO" id="GO:0008270">
    <property type="term" value="F:zinc ion binding"/>
    <property type="evidence" value="ECO:0007669"/>
    <property type="project" value="UniProtKB-KW"/>
</dbReference>
<dbReference type="InterPro" id="IPR006564">
    <property type="entry name" value="Znf_PMZ"/>
</dbReference>
<keyword evidence="3" id="KW-0862">Zinc</keyword>
<dbReference type="InterPro" id="IPR007527">
    <property type="entry name" value="Znf_SWIM"/>
</dbReference>
<dbReference type="SMART" id="SM00575">
    <property type="entry name" value="ZnF_PMZ"/>
    <property type="match status" value="1"/>
</dbReference>
<dbReference type="Proteomes" id="UP001443914">
    <property type="component" value="Unassembled WGS sequence"/>
</dbReference>
<name>A0AAW1MQP6_SAPOF</name>
<dbReference type="PANTHER" id="PTHR47718:SF18">
    <property type="entry name" value="PROTEIN FAR1-RELATED SEQUENCE 5-LIKE"/>
    <property type="match status" value="1"/>
</dbReference>
<dbReference type="Pfam" id="PF10551">
    <property type="entry name" value="MULE"/>
    <property type="match status" value="1"/>
</dbReference>